<dbReference type="Proteomes" id="UP000825729">
    <property type="component" value="Unassembled WGS sequence"/>
</dbReference>
<dbReference type="GO" id="GO:0022857">
    <property type="term" value="F:transmembrane transporter activity"/>
    <property type="evidence" value="ECO:0007669"/>
    <property type="project" value="InterPro"/>
</dbReference>
<evidence type="ECO:0000313" key="8">
    <source>
        <dbReference type="EMBL" id="KAG9443592.1"/>
    </source>
</evidence>
<feature type="domain" description="EamA" evidence="7">
    <location>
        <begin position="4"/>
        <end position="134"/>
    </location>
</feature>
<feature type="transmembrane region" description="Helical" evidence="6">
    <location>
        <begin position="180"/>
        <end position="200"/>
    </location>
</feature>
<dbReference type="InterPro" id="IPR030184">
    <property type="entry name" value="WAT1-related"/>
</dbReference>
<evidence type="ECO:0000256" key="6">
    <source>
        <dbReference type="RuleBase" id="RU363077"/>
    </source>
</evidence>
<evidence type="ECO:0000256" key="4">
    <source>
        <dbReference type="ARBA" id="ARBA00022989"/>
    </source>
</evidence>
<dbReference type="SUPFAM" id="SSF103481">
    <property type="entry name" value="Multidrug resistance efflux transporter EmrE"/>
    <property type="match status" value="2"/>
</dbReference>
<feature type="transmembrane region" description="Helical" evidence="6">
    <location>
        <begin position="302"/>
        <end position="321"/>
    </location>
</feature>
<evidence type="ECO:0000256" key="1">
    <source>
        <dbReference type="ARBA" id="ARBA00004141"/>
    </source>
</evidence>
<dbReference type="AlphaFoldDB" id="A0AAV7E7X1"/>
<feature type="transmembrane region" description="Helical" evidence="6">
    <location>
        <begin position="31"/>
        <end position="53"/>
    </location>
</feature>
<comment type="similarity">
    <text evidence="2 6">Belongs to the drug/metabolite transporter (DMT) superfamily. Plant drug/metabolite exporter (P-DME) (TC 2.A.7.4) family.</text>
</comment>
<evidence type="ECO:0000256" key="2">
    <source>
        <dbReference type="ARBA" id="ARBA00007635"/>
    </source>
</evidence>
<feature type="domain" description="EamA" evidence="7">
    <location>
        <begin position="182"/>
        <end position="319"/>
    </location>
</feature>
<accession>A0AAV7E7X1</accession>
<sequence>MKVHLAMIFLQTSYAAMYLLTRMALNKGMSHYIYVAYRQIIASFLLSPFAYFAERNERPPLRKKTLAQIFVLGLLGITFNQNFYNAGLSYTSTTFASTIVNLIPAITFLMAVCMRLETADLKTGRGIAKVFGTSFCVGGAMCMTLVKGPALTSIKLHQVPSNTILFLDYFKSSDIRASNWILGAFFVFASALSWSSWMIFQVFVIKDYPCRLSLTALMCNMAAIQSTVIAFLFEKPSAWMVQWDVQLLTCVYSGIVPSAIGYFIQVWSVKEKGPVFAAAFSPLTTVLVAIIEPLVLHVNVHLGSLLGMVLVIGGLYGVLWGKSRDEKARERTIGQVRDELEAQEAGITEALLEKEAGKQ</sequence>
<feature type="transmembrane region" description="Helical" evidence="6">
    <location>
        <begin position="95"/>
        <end position="114"/>
    </location>
</feature>
<feature type="transmembrane region" description="Helical" evidence="6">
    <location>
        <begin position="276"/>
        <end position="296"/>
    </location>
</feature>
<dbReference type="Pfam" id="PF00892">
    <property type="entry name" value="EamA"/>
    <property type="match status" value="2"/>
</dbReference>
<evidence type="ECO:0000256" key="5">
    <source>
        <dbReference type="ARBA" id="ARBA00023136"/>
    </source>
</evidence>
<feature type="transmembrane region" description="Helical" evidence="6">
    <location>
        <begin position="245"/>
        <end position="264"/>
    </location>
</feature>
<keyword evidence="5 6" id="KW-0472">Membrane</keyword>
<dbReference type="PANTHER" id="PTHR31218">
    <property type="entry name" value="WAT1-RELATED PROTEIN"/>
    <property type="match status" value="1"/>
</dbReference>
<keyword evidence="3 6" id="KW-0812">Transmembrane</keyword>
<dbReference type="EMBL" id="JAINDJ010000006">
    <property type="protein sequence ID" value="KAG9443592.1"/>
    <property type="molecule type" value="Genomic_DNA"/>
</dbReference>
<evidence type="ECO:0000256" key="3">
    <source>
        <dbReference type="ARBA" id="ARBA00022692"/>
    </source>
</evidence>
<protein>
    <recommendedName>
        <fullName evidence="6">WAT1-related protein</fullName>
    </recommendedName>
</protein>
<proteinExistence type="inferred from homology"/>
<dbReference type="InterPro" id="IPR037185">
    <property type="entry name" value="EmrE-like"/>
</dbReference>
<gene>
    <name evidence="8" type="ORF">H6P81_014932</name>
</gene>
<feature type="transmembrane region" description="Helical" evidence="6">
    <location>
        <begin position="212"/>
        <end position="233"/>
    </location>
</feature>
<evidence type="ECO:0000259" key="7">
    <source>
        <dbReference type="Pfam" id="PF00892"/>
    </source>
</evidence>
<comment type="caution">
    <text evidence="8">The sequence shown here is derived from an EMBL/GenBank/DDBJ whole genome shotgun (WGS) entry which is preliminary data.</text>
</comment>
<comment type="subcellular location">
    <subcellularLocation>
        <location evidence="1 6">Membrane</location>
        <topology evidence="1 6">Multi-pass membrane protein</topology>
    </subcellularLocation>
</comment>
<keyword evidence="4 6" id="KW-1133">Transmembrane helix</keyword>
<dbReference type="GO" id="GO:0016020">
    <property type="term" value="C:membrane"/>
    <property type="evidence" value="ECO:0007669"/>
    <property type="project" value="UniProtKB-SubCell"/>
</dbReference>
<reference evidence="8 9" key="1">
    <citation type="submission" date="2021-07" db="EMBL/GenBank/DDBJ databases">
        <title>The Aristolochia fimbriata genome: insights into angiosperm evolution, floral development and chemical biosynthesis.</title>
        <authorList>
            <person name="Jiao Y."/>
        </authorList>
    </citation>
    <scope>NUCLEOTIDE SEQUENCE [LARGE SCALE GENOMIC DNA]</scope>
    <source>
        <strain evidence="8">IBCAS-2021</strain>
        <tissue evidence="8">Leaf</tissue>
    </source>
</reference>
<name>A0AAV7E7X1_ARIFI</name>
<feature type="transmembrane region" description="Helical" evidence="6">
    <location>
        <begin position="65"/>
        <end position="83"/>
    </location>
</feature>
<evidence type="ECO:0000313" key="9">
    <source>
        <dbReference type="Proteomes" id="UP000825729"/>
    </source>
</evidence>
<organism evidence="8 9">
    <name type="scientific">Aristolochia fimbriata</name>
    <name type="common">White veined hardy Dutchman's pipe vine</name>
    <dbReference type="NCBI Taxonomy" id="158543"/>
    <lineage>
        <taxon>Eukaryota</taxon>
        <taxon>Viridiplantae</taxon>
        <taxon>Streptophyta</taxon>
        <taxon>Embryophyta</taxon>
        <taxon>Tracheophyta</taxon>
        <taxon>Spermatophyta</taxon>
        <taxon>Magnoliopsida</taxon>
        <taxon>Magnoliidae</taxon>
        <taxon>Piperales</taxon>
        <taxon>Aristolochiaceae</taxon>
        <taxon>Aristolochia</taxon>
    </lineage>
</organism>
<dbReference type="InterPro" id="IPR000620">
    <property type="entry name" value="EamA_dom"/>
</dbReference>
<keyword evidence="9" id="KW-1185">Reference proteome</keyword>
<feature type="transmembrane region" description="Helical" evidence="6">
    <location>
        <begin position="126"/>
        <end position="146"/>
    </location>
</feature>